<dbReference type="InterPro" id="IPR031338">
    <property type="entry name" value="KDPG/KHG_AS_2"/>
</dbReference>
<sequence>METNAGLELLHQTRIVAIVRGVPADKIVPVGQALYDGGIRVMEVTLNTSGAAGMISALRESLGDRMWIGAGTVLDEDDLATAAEAGAQFIVTPNMEEKVIAESVARGLPIYPGCMTPTEIVKAWKAGATAVKLFPSASLGLAYVKELQGPLSHIPMMAVGGVTPDNIGSFFDAGCVAVGIGSALINHGEIARNEWERVTARAAAFTEAVARYRERGAAGA</sequence>
<evidence type="ECO:0000256" key="2">
    <source>
        <dbReference type="ARBA" id="ARBA00006906"/>
    </source>
</evidence>
<evidence type="ECO:0000256" key="4">
    <source>
        <dbReference type="ARBA" id="ARBA00023239"/>
    </source>
</evidence>
<keyword evidence="5" id="KW-0119">Carbohydrate metabolism</keyword>
<dbReference type="EMBL" id="JBHTGQ010000041">
    <property type="protein sequence ID" value="MFC7751257.1"/>
    <property type="molecule type" value="Genomic_DNA"/>
</dbReference>
<dbReference type="CDD" id="cd00452">
    <property type="entry name" value="KDPG_aldolase"/>
    <property type="match status" value="1"/>
</dbReference>
<dbReference type="Pfam" id="PF01081">
    <property type="entry name" value="Aldolase"/>
    <property type="match status" value="1"/>
</dbReference>
<evidence type="ECO:0000313" key="6">
    <source>
        <dbReference type="EMBL" id="MFC7751257.1"/>
    </source>
</evidence>
<comment type="similarity">
    <text evidence="2">Belongs to the KHG/KDPG aldolase family.</text>
</comment>
<keyword evidence="7" id="KW-1185">Reference proteome</keyword>
<comment type="caution">
    <text evidence="6">The sequence shown here is derived from an EMBL/GenBank/DDBJ whole genome shotgun (WGS) entry which is preliminary data.</text>
</comment>
<dbReference type="InterPro" id="IPR013785">
    <property type="entry name" value="Aldolase_TIM"/>
</dbReference>
<gene>
    <name evidence="6" type="ORF">ACFQWB_15155</name>
</gene>
<comment type="pathway">
    <text evidence="1">Carbohydrate acid metabolism.</text>
</comment>
<dbReference type="NCBIfam" id="TIGR01182">
    <property type="entry name" value="eda"/>
    <property type="match status" value="1"/>
</dbReference>
<evidence type="ECO:0000256" key="1">
    <source>
        <dbReference type="ARBA" id="ARBA00004761"/>
    </source>
</evidence>
<dbReference type="SUPFAM" id="SSF51569">
    <property type="entry name" value="Aldolase"/>
    <property type="match status" value="1"/>
</dbReference>
<accession>A0ABW2V543</accession>
<comment type="subunit">
    <text evidence="3">Homotrimer.</text>
</comment>
<organism evidence="6 7">
    <name type="scientific">Paenibacillus thermoaerophilus</name>
    <dbReference type="NCBI Taxonomy" id="1215385"/>
    <lineage>
        <taxon>Bacteria</taxon>
        <taxon>Bacillati</taxon>
        <taxon>Bacillota</taxon>
        <taxon>Bacilli</taxon>
        <taxon>Bacillales</taxon>
        <taxon>Paenibacillaceae</taxon>
        <taxon>Paenibacillus</taxon>
    </lineage>
</organism>
<keyword evidence="4" id="KW-0456">Lyase</keyword>
<dbReference type="PANTHER" id="PTHR30246">
    <property type="entry name" value="2-KETO-3-DEOXY-6-PHOSPHOGLUCONATE ALDOLASE"/>
    <property type="match status" value="1"/>
</dbReference>
<evidence type="ECO:0000256" key="5">
    <source>
        <dbReference type="ARBA" id="ARBA00023277"/>
    </source>
</evidence>
<protein>
    <submittedName>
        <fullName evidence="6">Bifunctional 4-hydroxy-2-oxoglutarate aldolase/2-dehydro-3-deoxy-phosphogluconate aldolase</fullName>
    </submittedName>
</protein>
<dbReference type="Proteomes" id="UP001596528">
    <property type="component" value="Unassembled WGS sequence"/>
</dbReference>
<proteinExistence type="inferred from homology"/>
<dbReference type="PANTHER" id="PTHR30246:SF1">
    <property type="entry name" value="2-DEHYDRO-3-DEOXY-6-PHOSPHOGALACTONATE ALDOLASE-RELATED"/>
    <property type="match status" value="1"/>
</dbReference>
<dbReference type="InterPro" id="IPR000887">
    <property type="entry name" value="Aldlse_KDPG_KHG"/>
</dbReference>
<dbReference type="PROSITE" id="PS00160">
    <property type="entry name" value="ALDOLASE_KDPG_KHG_2"/>
    <property type="match status" value="1"/>
</dbReference>
<reference evidence="7" key="1">
    <citation type="journal article" date="2019" name="Int. J. Syst. Evol. Microbiol.">
        <title>The Global Catalogue of Microorganisms (GCM) 10K type strain sequencing project: providing services to taxonomists for standard genome sequencing and annotation.</title>
        <authorList>
            <consortium name="The Broad Institute Genomics Platform"/>
            <consortium name="The Broad Institute Genome Sequencing Center for Infectious Disease"/>
            <person name="Wu L."/>
            <person name="Ma J."/>
        </authorList>
    </citation>
    <scope>NUCLEOTIDE SEQUENCE [LARGE SCALE GENOMIC DNA]</scope>
    <source>
        <strain evidence="7">JCM 18657</strain>
    </source>
</reference>
<evidence type="ECO:0000313" key="7">
    <source>
        <dbReference type="Proteomes" id="UP001596528"/>
    </source>
</evidence>
<dbReference type="Gene3D" id="3.20.20.70">
    <property type="entry name" value="Aldolase class I"/>
    <property type="match status" value="1"/>
</dbReference>
<name>A0ABW2V543_9BACL</name>
<evidence type="ECO:0000256" key="3">
    <source>
        <dbReference type="ARBA" id="ARBA00011233"/>
    </source>
</evidence>
<dbReference type="RefSeq" id="WP_138788622.1">
    <property type="nucleotide sequence ID" value="NZ_JBHTGQ010000041.1"/>
</dbReference>